<dbReference type="OrthoDB" id="5515390at2"/>
<name>A0A150QGK1_SORCE</name>
<dbReference type="AlphaFoldDB" id="A0A150QGK1"/>
<dbReference type="RefSeq" id="WP_061610109.1">
    <property type="nucleotide sequence ID" value="NZ_JEMA01000685.1"/>
</dbReference>
<gene>
    <name evidence="2" type="ORF">BE15_25440</name>
</gene>
<protein>
    <recommendedName>
        <fullName evidence="4">Secreted protein</fullName>
    </recommendedName>
</protein>
<dbReference type="EMBL" id="JEMA01000685">
    <property type="protein sequence ID" value="KYF67070.1"/>
    <property type="molecule type" value="Genomic_DNA"/>
</dbReference>
<proteinExistence type="predicted"/>
<sequence length="225" mass="24065">MIAPPCHPPVRAAALAARPRFVAALARSLAAAALAASASGCLVISPPEYDHPSKSAPVLSAIFPPQHIPIHMVDPSFGRAFTASVLSEDNGDPVWVALYIDYGRRSLGGSPYRRLQPPRSVVGAGTIAGGQRSFTLPWDLDTASLPTDGVTPDRECHTVTMMASHAFNQCYCPADPEDMSSLTWQIINCDPDDPECPESCPALDCETTPCLFCDDPEFLEACRDP</sequence>
<feature type="signal peptide" evidence="1">
    <location>
        <begin position="1"/>
        <end position="38"/>
    </location>
</feature>
<evidence type="ECO:0000313" key="3">
    <source>
        <dbReference type="Proteomes" id="UP000075260"/>
    </source>
</evidence>
<evidence type="ECO:0008006" key="4">
    <source>
        <dbReference type="Google" id="ProtNLM"/>
    </source>
</evidence>
<keyword evidence="1" id="KW-0732">Signal</keyword>
<feature type="chain" id="PRO_5007566954" description="Secreted protein" evidence="1">
    <location>
        <begin position="39"/>
        <end position="225"/>
    </location>
</feature>
<accession>A0A150QGK1</accession>
<organism evidence="2 3">
    <name type="scientific">Sorangium cellulosum</name>
    <name type="common">Polyangium cellulosum</name>
    <dbReference type="NCBI Taxonomy" id="56"/>
    <lineage>
        <taxon>Bacteria</taxon>
        <taxon>Pseudomonadati</taxon>
        <taxon>Myxococcota</taxon>
        <taxon>Polyangia</taxon>
        <taxon>Polyangiales</taxon>
        <taxon>Polyangiaceae</taxon>
        <taxon>Sorangium</taxon>
    </lineage>
</organism>
<evidence type="ECO:0000313" key="2">
    <source>
        <dbReference type="EMBL" id="KYF67070.1"/>
    </source>
</evidence>
<comment type="caution">
    <text evidence="2">The sequence shown here is derived from an EMBL/GenBank/DDBJ whole genome shotgun (WGS) entry which is preliminary data.</text>
</comment>
<evidence type="ECO:0000256" key="1">
    <source>
        <dbReference type="SAM" id="SignalP"/>
    </source>
</evidence>
<reference evidence="2 3" key="1">
    <citation type="submission" date="2014-02" db="EMBL/GenBank/DDBJ databases">
        <title>The small core and large imbalanced accessory genome model reveals a collaborative survival strategy of Sorangium cellulosum strains in nature.</title>
        <authorList>
            <person name="Han K."/>
            <person name="Peng R."/>
            <person name="Blom J."/>
            <person name="Li Y.-Z."/>
        </authorList>
    </citation>
    <scope>NUCLEOTIDE SEQUENCE [LARGE SCALE GENOMIC DNA]</scope>
    <source>
        <strain evidence="2 3">So0008-312</strain>
    </source>
</reference>
<dbReference type="Proteomes" id="UP000075260">
    <property type="component" value="Unassembled WGS sequence"/>
</dbReference>